<organism evidence="7 8">
    <name type="scientific">Globisporangium ultimum (strain ATCC 200006 / CBS 805.95 / DAOM BR144)</name>
    <name type="common">Pythium ultimum</name>
    <dbReference type="NCBI Taxonomy" id="431595"/>
    <lineage>
        <taxon>Eukaryota</taxon>
        <taxon>Sar</taxon>
        <taxon>Stramenopiles</taxon>
        <taxon>Oomycota</taxon>
        <taxon>Peronosporomycetes</taxon>
        <taxon>Pythiales</taxon>
        <taxon>Pythiaceae</taxon>
        <taxon>Globisporangium</taxon>
    </lineage>
</organism>
<keyword evidence="1" id="KW-0479">Metal-binding</keyword>
<dbReference type="InParanoid" id="K3X5X8"/>
<dbReference type="InterPro" id="IPR019786">
    <property type="entry name" value="Zinc_finger_PHD-type_CS"/>
</dbReference>
<feature type="compositionally biased region" description="Low complexity" evidence="5">
    <location>
        <begin position="123"/>
        <end position="133"/>
    </location>
</feature>
<dbReference type="PROSITE" id="PS50089">
    <property type="entry name" value="ZF_RING_2"/>
    <property type="match status" value="1"/>
</dbReference>
<evidence type="ECO:0000256" key="1">
    <source>
        <dbReference type="ARBA" id="ARBA00022723"/>
    </source>
</evidence>
<feature type="compositionally biased region" description="Low complexity" evidence="5">
    <location>
        <begin position="669"/>
        <end position="681"/>
    </location>
</feature>
<dbReference type="InterPro" id="IPR001841">
    <property type="entry name" value="Znf_RING"/>
</dbReference>
<reference evidence="8" key="2">
    <citation type="submission" date="2010-04" db="EMBL/GenBank/DDBJ databases">
        <authorList>
            <person name="Buell R."/>
            <person name="Hamilton J."/>
            <person name="Hostetler J."/>
        </authorList>
    </citation>
    <scope>NUCLEOTIDE SEQUENCE [LARGE SCALE GENOMIC DNA]</scope>
    <source>
        <strain evidence="8">DAOM:BR144</strain>
    </source>
</reference>
<evidence type="ECO:0000256" key="2">
    <source>
        <dbReference type="ARBA" id="ARBA00022771"/>
    </source>
</evidence>
<keyword evidence="2 4" id="KW-0863">Zinc-finger</keyword>
<dbReference type="InterPro" id="IPR011011">
    <property type="entry name" value="Znf_FYVE_PHD"/>
</dbReference>
<dbReference type="InterPro" id="IPR017907">
    <property type="entry name" value="Znf_RING_CS"/>
</dbReference>
<reference evidence="8" key="1">
    <citation type="journal article" date="2010" name="Genome Biol.">
        <title>Genome sequence of the necrotrophic plant pathogen Pythium ultimum reveals original pathogenicity mechanisms and effector repertoire.</title>
        <authorList>
            <person name="Levesque C.A."/>
            <person name="Brouwer H."/>
            <person name="Cano L."/>
            <person name="Hamilton J.P."/>
            <person name="Holt C."/>
            <person name="Huitema E."/>
            <person name="Raffaele S."/>
            <person name="Robideau G.P."/>
            <person name="Thines M."/>
            <person name="Win J."/>
            <person name="Zerillo M.M."/>
            <person name="Beakes G.W."/>
            <person name="Boore J.L."/>
            <person name="Busam D."/>
            <person name="Dumas B."/>
            <person name="Ferriera S."/>
            <person name="Fuerstenberg S.I."/>
            <person name="Gachon C.M."/>
            <person name="Gaulin E."/>
            <person name="Govers F."/>
            <person name="Grenville-Briggs L."/>
            <person name="Horner N."/>
            <person name="Hostetler J."/>
            <person name="Jiang R.H."/>
            <person name="Johnson J."/>
            <person name="Krajaejun T."/>
            <person name="Lin H."/>
            <person name="Meijer H.J."/>
            <person name="Moore B."/>
            <person name="Morris P."/>
            <person name="Phuntmart V."/>
            <person name="Puiu D."/>
            <person name="Shetty J."/>
            <person name="Stajich J.E."/>
            <person name="Tripathy S."/>
            <person name="Wawra S."/>
            <person name="van West P."/>
            <person name="Whitty B.R."/>
            <person name="Coutinho P.M."/>
            <person name="Henrissat B."/>
            <person name="Martin F."/>
            <person name="Thomas P.D."/>
            <person name="Tyler B.M."/>
            <person name="De Vries R.P."/>
            <person name="Kamoun S."/>
            <person name="Yandell M."/>
            <person name="Tisserat N."/>
            <person name="Buell C.R."/>
        </authorList>
    </citation>
    <scope>NUCLEOTIDE SEQUENCE</scope>
    <source>
        <strain evidence="8">DAOM:BR144</strain>
    </source>
</reference>
<dbReference type="AlphaFoldDB" id="K3X5X8"/>
<dbReference type="OMA" id="KFHCYKK"/>
<dbReference type="PROSITE" id="PS01359">
    <property type="entry name" value="ZF_PHD_1"/>
    <property type="match status" value="1"/>
</dbReference>
<evidence type="ECO:0000256" key="4">
    <source>
        <dbReference type="PROSITE-ProRule" id="PRU00175"/>
    </source>
</evidence>
<dbReference type="STRING" id="431595.K3X5X8"/>
<proteinExistence type="predicted"/>
<dbReference type="InterPro" id="IPR050690">
    <property type="entry name" value="JHDM1_Histone_Demethylase"/>
</dbReference>
<keyword evidence="3" id="KW-0862">Zinc</keyword>
<dbReference type="GO" id="GO:0008270">
    <property type="term" value="F:zinc ion binding"/>
    <property type="evidence" value="ECO:0007669"/>
    <property type="project" value="UniProtKB-KW"/>
</dbReference>
<name>K3X5X8_GLOUD</name>
<feature type="domain" description="RING-type" evidence="6">
    <location>
        <begin position="706"/>
        <end position="751"/>
    </location>
</feature>
<protein>
    <recommendedName>
        <fullName evidence="6">RING-type domain-containing protein</fullName>
    </recommendedName>
</protein>
<dbReference type="Gene3D" id="3.30.40.10">
    <property type="entry name" value="Zinc/RING finger domain, C3HC4 (zinc finger)"/>
    <property type="match status" value="1"/>
</dbReference>
<dbReference type="EMBL" id="GL376612">
    <property type="status" value="NOT_ANNOTATED_CDS"/>
    <property type="molecule type" value="Genomic_DNA"/>
</dbReference>
<evidence type="ECO:0000256" key="3">
    <source>
        <dbReference type="ARBA" id="ARBA00022833"/>
    </source>
</evidence>
<sequence>MLPTPAETSSHELLLADATNSNASNQHLASDGYMCAACGYSVLPNHPEELIECHYCALWFHRVCVRAAPQLLKFACYACSKQGGAPSDTFLSSPHDAVKTMDDITMTTTGFYEPSPEFSLRYPTPTVSTSSTSAQNAHSTGNSSPMRLHKKHTDEFRAVLTSGFYSKDGVRVLQAQDFPPSFFQTHPACCDDPIVVQHNSHGVAGLHEPFPALGVPEITALLAQNVSMRSVDVESQESFNLSSSGWNARLRDQKTTPVNAQFRVAGTRFERQVAAPHAVSEVDWHYSVPSPKTSSKVPQAQQVITNPDLFGAYFGTNSFQDFTIAPGGKCTWLSVSDGDAWVYLIPPTVYNLRSFQHWRRSPERTRVFLAQQVDQCTQCVVSKTSTLFIPAGWISAIFSPHACSFYMGFFSMTVSVCSQVRVLETLDTMTARDTRYPQQQRQQELLASGWPLDDAVPQLWTALCGYVRKFLIPDPSVHVGEEEKHALARALPYLRRWSASSPQATTASDGVSWTPASVSEAHDILDRLEQALSSTIMLLANTDQRYAMEMSMNPASNSRSHSQQMDAAYMYTRGGPDPSMSWSGGPEHSTTASGGFVNDLHAMWGYGQPSSSQQAYYQQPSEYASSSQHPQYTFSLGGYQTGSLGAPAASDPYMESMRQQLFSSGTAMPTSSSLPHQQPLQHSHHSHHSATSPSYSDQLVRHRASCHRCGNLRKKNVRCPQCPHIFCQKCAEKMLEEHGDTIFVDGCPVCKEQCCCGKNRTMLCSRKYHCYKKCPSTKKPSS</sequence>
<dbReference type="SUPFAM" id="SSF57903">
    <property type="entry name" value="FYVE/PHD zinc finger"/>
    <property type="match status" value="1"/>
</dbReference>
<evidence type="ECO:0000313" key="7">
    <source>
        <dbReference type="EnsemblProtists" id="PYU1_T012627"/>
    </source>
</evidence>
<keyword evidence="8" id="KW-1185">Reference proteome</keyword>
<dbReference type="Proteomes" id="UP000019132">
    <property type="component" value="Unassembled WGS sequence"/>
</dbReference>
<feature type="compositionally biased region" description="Polar residues" evidence="5">
    <location>
        <begin position="134"/>
        <end position="145"/>
    </location>
</feature>
<dbReference type="InterPro" id="IPR013083">
    <property type="entry name" value="Znf_RING/FYVE/PHD"/>
</dbReference>
<dbReference type="HOGENOM" id="CLU_021562_0_0_1"/>
<reference evidence="7" key="3">
    <citation type="submission" date="2015-02" db="UniProtKB">
        <authorList>
            <consortium name="EnsemblProtists"/>
        </authorList>
    </citation>
    <scope>IDENTIFICATION</scope>
    <source>
        <strain evidence="7">DAOM BR144</strain>
    </source>
</reference>
<dbReference type="PANTHER" id="PTHR23123">
    <property type="entry name" value="PHD/F-BOX CONTAINING PROTEIN"/>
    <property type="match status" value="1"/>
</dbReference>
<dbReference type="VEuPathDB" id="FungiDB:PYU1_G012601"/>
<dbReference type="PROSITE" id="PS00518">
    <property type="entry name" value="ZF_RING_1"/>
    <property type="match status" value="1"/>
</dbReference>
<accession>K3X5X8</accession>
<feature type="region of interest" description="Disordered" evidence="5">
    <location>
        <begin position="662"/>
        <end position="694"/>
    </location>
</feature>
<evidence type="ECO:0000256" key="5">
    <source>
        <dbReference type="SAM" id="MobiDB-lite"/>
    </source>
</evidence>
<feature type="region of interest" description="Disordered" evidence="5">
    <location>
        <begin position="116"/>
        <end position="148"/>
    </location>
</feature>
<evidence type="ECO:0000313" key="8">
    <source>
        <dbReference type="Proteomes" id="UP000019132"/>
    </source>
</evidence>
<dbReference type="EnsemblProtists" id="PYU1_T012627">
    <property type="protein sequence ID" value="PYU1_T012627"/>
    <property type="gene ID" value="PYU1_G012601"/>
</dbReference>
<evidence type="ECO:0000259" key="6">
    <source>
        <dbReference type="PROSITE" id="PS50089"/>
    </source>
</evidence>
<dbReference type="Gene3D" id="2.60.120.650">
    <property type="entry name" value="Cupin"/>
    <property type="match status" value="1"/>
</dbReference>
<dbReference type="eggNOG" id="KOG1633">
    <property type="taxonomic scope" value="Eukaryota"/>
</dbReference>